<keyword evidence="2" id="KW-1185">Reference proteome</keyword>
<protein>
    <submittedName>
        <fullName evidence="1">Uncharacterized protein</fullName>
    </submittedName>
</protein>
<evidence type="ECO:0000313" key="1">
    <source>
        <dbReference type="EMBL" id="KIF83045.1"/>
    </source>
</evidence>
<name>A0A0C2BP41_9BURK</name>
<accession>A0A0C2BP41</accession>
<gene>
    <name evidence="1" type="ORF">TSA66_22955</name>
</gene>
<dbReference type="AlphaFoldDB" id="A0A0C2BP41"/>
<dbReference type="EMBL" id="JWJG01000028">
    <property type="protein sequence ID" value="KIF83045.1"/>
    <property type="molecule type" value="Genomic_DNA"/>
</dbReference>
<sequence>MSNLPPDSKYSKIDEAIDDFKRRHKADNLQQGTPEWEAAVATAIEKHQLHQERSDFVERLGKELPKKADGCIRDGKLTKCNQGPWVGVKCTLCGKTGKLGAPDKDVAAIR</sequence>
<dbReference type="Proteomes" id="UP000031572">
    <property type="component" value="Unassembled WGS sequence"/>
</dbReference>
<dbReference type="RefSeq" id="WP_040041677.1">
    <property type="nucleotide sequence ID" value="NZ_JWJG01000028.1"/>
</dbReference>
<proteinExistence type="predicted"/>
<reference evidence="1 2" key="1">
    <citation type="submission" date="2014-12" db="EMBL/GenBank/DDBJ databases">
        <title>Denitrispirillum autotrophicum gen. nov., sp. nov., Denitrifying, Facultatively Autotrophic Bacteria Isolated from Rice Paddy Soil.</title>
        <authorList>
            <person name="Ishii S."/>
            <person name="Ashida N."/>
            <person name="Ohno H."/>
            <person name="Otsuka S."/>
            <person name="Yokota A."/>
            <person name="Senoo K."/>
        </authorList>
    </citation>
    <scope>NUCLEOTIDE SEQUENCE [LARGE SCALE GENOMIC DNA]</scope>
    <source>
        <strain evidence="1 2">TSA66</strain>
    </source>
</reference>
<evidence type="ECO:0000313" key="2">
    <source>
        <dbReference type="Proteomes" id="UP000031572"/>
    </source>
</evidence>
<organism evidence="1 2">
    <name type="scientific">Noviherbaspirillum autotrophicum</name>
    <dbReference type="NCBI Taxonomy" id="709839"/>
    <lineage>
        <taxon>Bacteria</taxon>
        <taxon>Pseudomonadati</taxon>
        <taxon>Pseudomonadota</taxon>
        <taxon>Betaproteobacteria</taxon>
        <taxon>Burkholderiales</taxon>
        <taxon>Oxalobacteraceae</taxon>
        <taxon>Noviherbaspirillum</taxon>
    </lineage>
</organism>
<comment type="caution">
    <text evidence="1">The sequence shown here is derived from an EMBL/GenBank/DDBJ whole genome shotgun (WGS) entry which is preliminary data.</text>
</comment>